<evidence type="ECO:0000256" key="3">
    <source>
        <dbReference type="PIRSR" id="PIRSR606225-1"/>
    </source>
</evidence>
<comment type="catalytic activity">
    <reaction evidence="1 4">
        <text>a uridine in RNA = a pseudouridine in RNA</text>
        <dbReference type="Rhea" id="RHEA:48348"/>
        <dbReference type="Rhea" id="RHEA-COMP:12068"/>
        <dbReference type="Rhea" id="RHEA-COMP:12069"/>
        <dbReference type="ChEBI" id="CHEBI:65314"/>
        <dbReference type="ChEBI" id="CHEBI:65315"/>
    </reaction>
</comment>
<gene>
    <name evidence="6" type="ORF">H9753_09310</name>
</gene>
<evidence type="ECO:0000256" key="4">
    <source>
        <dbReference type="RuleBase" id="RU362028"/>
    </source>
</evidence>
<dbReference type="InterPro" id="IPR006225">
    <property type="entry name" value="PsdUridine_synth_RluC/D"/>
</dbReference>
<dbReference type="NCBIfam" id="TIGR00005">
    <property type="entry name" value="rluA_subfam"/>
    <property type="match status" value="1"/>
</dbReference>
<accession>A0A9D2PMI2</accession>
<dbReference type="AlphaFoldDB" id="A0A9D2PMI2"/>
<sequence>MERTFCYHITEKDLPCCVGDYLRARGYSRQILIQLKKTCRGILVNGEWAYVRTPLKAGDRLETLLTEEASSEKILPVRLPFSIVYEDQDLLVLDKPADMPVHPSVNNYDNTLANGVAYYFQEKGESFVFRCINRLDRDTTGLLILAKNALSASLLSVQMKERQIHRTYLAVTAGIPDPPAGTVDAPIGRKPGSAIERQVDPQQGERAVTHYQVLDSRSSYSLVQLRLETGRTHQIRVHMKSIGCPLLGDYLYHPDFSLIGRTALHS</sequence>
<evidence type="ECO:0000313" key="7">
    <source>
        <dbReference type="Proteomes" id="UP000823886"/>
    </source>
</evidence>
<dbReference type="CDD" id="cd02869">
    <property type="entry name" value="PseudoU_synth_RluA_like"/>
    <property type="match status" value="1"/>
</dbReference>
<evidence type="ECO:0000256" key="2">
    <source>
        <dbReference type="ARBA" id="ARBA00010876"/>
    </source>
</evidence>
<dbReference type="PROSITE" id="PS01129">
    <property type="entry name" value="PSI_RLU"/>
    <property type="match status" value="1"/>
</dbReference>
<dbReference type="Proteomes" id="UP000823886">
    <property type="component" value="Unassembled WGS sequence"/>
</dbReference>
<dbReference type="PANTHER" id="PTHR21600">
    <property type="entry name" value="MITOCHONDRIAL RNA PSEUDOURIDINE SYNTHASE"/>
    <property type="match status" value="1"/>
</dbReference>
<evidence type="ECO:0000259" key="5">
    <source>
        <dbReference type="Pfam" id="PF00849"/>
    </source>
</evidence>
<dbReference type="EC" id="5.4.99.-" evidence="4"/>
<proteinExistence type="inferred from homology"/>
<dbReference type="PANTHER" id="PTHR21600:SF87">
    <property type="entry name" value="RNA PSEUDOURIDYLATE SYNTHASE DOMAIN-CONTAINING PROTEIN 1"/>
    <property type="match status" value="1"/>
</dbReference>
<evidence type="ECO:0000256" key="1">
    <source>
        <dbReference type="ARBA" id="ARBA00000073"/>
    </source>
</evidence>
<dbReference type="InterPro" id="IPR006145">
    <property type="entry name" value="PsdUridine_synth_RsuA/RluA"/>
</dbReference>
<feature type="active site" evidence="3">
    <location>
        <position position="136"/>
    </location>
</feature>
<comment type="function">
    <text evidence="4">Responsible for synthesis of pseudouridine from uracil.</text>
</comment>
<dbReference type="Gene3D" id="3.30.2350.10">
    <property type="entry name" value="Pseudouridine synthase"/>
    <property type="match status" value="1"/>
</dbReference>
<dbReference type="GO" id="GO:0000455">
    <property type="term" value="P:enzyme-directed rRNA pseudouridine synthesis"/>
    <property type="evidence" value="ECO:0007669"/>
    <property type="project" value="TreeGrafter"/>
</dbReference>
<name>A0A9D2PMI2_9FIRM</name>
<reference evidence="6" key="1">
    <citation type="journal article" date="2021" name="PeerJ">
        <title>Extensive microbial diversity within the chicken gut microbiome revealed by metagenomics and culture.</title>
        <authorList>
            <person name="Gilroy R."/>
            <person name="Ravi A."/>
            <person name="Getino M."/>
            <person name="Pursley I."/>
            <person name="Horton D.L."/>
            <person name="Alikhan N.F."/>
            <person name="Baker D."/>
            <person name="Gharbi K."/>
            <person name="Hall N."/>
            <person name="Watson M."/>
            <person name="Adriaenssens E.M."/>
            <person name="Foster-Nyarko E."/>
            <person name="Jarju S."/>
            <person name="Secka A."/>
            <person name="Antonio M."/>
            <person name="Oren A."/>
            <person name="Chaudhuri R.R."/>
            <person name="La Ragione R."/>
            <person name="Hildebrand F."/>
            <person name="Pallen M.J."/>
        </authorList>
    </citation>
    <scope>NUCLEOTIDE SEQUENCE</scope>
    <source>
        <strain evidence="6">ChiBcec2-3848</strain>
    </source>
</reference>
<reference evidence="6" key="2">
    <citation type="submission" date="2021-04" db="EMBL/GenBank/DDBJ databases">
        <authorList>
            <person name="Gilroy R."/>
        </authorList>
    </citation>
    <scope>NUCLEOTIDE SEQUENCE</scope>
    <source>
        <strain evidence="6">ChiBcec2-3848</strain>
    </source>
</reference>
<dbReference type="GO" id="GO:0009982">
    <property type="term" value="F:pseudouridine synthase activity"/>
    <property type="evidence" value="ECO:0007669"/>
    <property type="project" value="InterPro"/>
</dbReference>
<dbReference type="GO" id="GO:0140098">
    <property type="term" value="F:catalytic activity, acting on RNA"/>
    <property type="evidence" value="ECO:0007669"/>
    <property type="project" value="UniProtKB-ARBA"/>
</dbReference>
<dbReference type="SUPFAM" id="SSF55120">
    <property type="entry name" value="Pseudouridine synthase"/>
    <property type="match status" value="1"/>
</dbReference>
<comment type="similarity">
    <text evidence="2 4">Belongs to the pseudouridine synthase RluA family.</text>
</comment>
<dbReference type="InterPro" id="IPR050188">
    <property type="entry name" value="RluA_PseudoU_synthase"/>
</dbReference>
<feature type="domain" description="Pseudouridine synthase RsuA/RluA-like" evidence="5">
    <location>
        <begin position="89"/>
        <end position="240"/>
    </location>
</feature>
<dbReference type="InterPro" id="IPR006224">
    <property type="entry name" value="PsdUridine_synth_RluA-like_CS"/>
</dbReference>
<evidence type="ECO:0000313" key="6">
    <source>
        <dbReference type="EMBL" id="HJC63798.1"/>
    </source>
</evidence>
<keyword evidence="4" id="KW-0413">Isomerase</keyword>
<dbReference type="GO" id="GO:0003723">
    <property type="term" value="F:RNA binding"/>
    <property type="evidence" value="ECO:0007669"/>
    <property type="project" value="InterPro"/>
</dbReference>
<feature type="non-terminal residue" evidence="6">
    <location>
        <position position="266"/>
    </location>
</feature>
<organism evidence="6 7">
    <name type="scientific">Candidatus Blautia merdavium</name>
    <dbReference type="NCBI Taxonomy" id="2838494"/>
    <lineage>
        <taxon>Bacteria</taxon>
        <taxon>Bacillati</taxon>
        <taxon>Bacillota</taxon>
        <taxon>Clostridia</taxon>
        <taxon>Lachnospirales</taxon>
        <taxon>Lachnospiraceae</taxon>
        <taxon>Blautia</taxon>
    </lineage>
</organism>
<dbReference type="InterPro" id="IPR020103">
    <property type="entry name" value="PsdUridine_synth_cat_dom_sf"/>
</dbReference>
<dbReference type="EMBL" id="DWVZ01000127">
    <property type="protein sequence ID" value="HJC63798.1"/>
    <property type="molecule type" value="Genomic_DNA"/>
</dbReference>
<dbReference type="Pfam" id="PF00849">
    <property type="entry name" value="PseudoU_synth_2"/>
    <property type="match status" value="1"/>
</dbReference>
<comment type="caution">
    <text evidence="6">The sequence shown here is derived from an EMBL/GenBank/DDBJ whole genome shotgun (WGS) entry which is preliminary data.</text>
</comment>
<protein>
    <recommendedName>
        <fullName evidence="4">Pseudouridine synthase</fullName>
        <ecNumber evidence="4">5.4.99.-</ecNumber>
    </recommendedName>
</protein>